<evidence type="ECO:0000313" key="2">
    <source>
        <dbReference type="EMBL" id="KAF8903310.1"/>
    </source>
</evidence>
<evidence type="ECO:0000313" key="3">
    <source>
        <dbReference type="Proteomes" id="UP000724874"/>
    </source>
</evidence>
<evidence type="ECO:0000256" key="1">
    <source>
        <dbReference type="SAM" id="MobiDB-lite"/>
    </source>
</evidence>
<keyword evidence="3" id="KW-1185">Reference proteome</keyword>
<protein>
    <submittedName>
        <fullName evidence="2">Uncharacterized protein</fullName>
    </submittedName>
</protein>
<comment type="caution">
    <text evidence="2">The sequence shown here is derived from an EMBL/GenBank/DDBJ whole genome shotgun (WGS) entry which is preliminary data.</text>
</comment>
<sequence>MFIRLQRSGIWEKKIRNGRNEIFRQYISWKTSMTTLCIFQAEVDDWYLNHHADLRDKYDSLVDLHLKAKGAGYDDWPTSDEHESNEAGGQGSQGGRTTWNSFQAGMRHADVLTTDGYALFGGRVDDKWIKTVQSFRLSAIVIEIALKVFDVVSTFFAIARESVQGEIRDLGTRIQELRKTYILRSLTKARLSSSWMSARALDHCKTLFDVRSLQSRCVAIYHTPEPVLLFKRFLSHKIQHDGADMPVKMAEDKEEPKCTESIYLQRYPKLRLLVSLPFLSKACLRYLSASHGAFVAMTSIKFNFMQQESFGLLQLSVSTTLMESSLANAPALAEDTLEAQPE</sequence>
<feature type="region of interest" description="Disordered" evidence="1">
    <location>
        <begin position="75"/>
        <end position="96"/>
    </location>
</feature>
<dbReference type="AlphaFoldDB" id="A0A9P5TQB8"/>
<gene>
    <name evidence="2" type="ORF">CPB84DRAFT_1746257</name>
</gene>
<proteinExistence type="predicted"/>
<name>A0A9P5TQB8_GYMJU</name>
<dbReference type="EMBL" id="JADNYJ010000031">
    <property type="protein sequence ID" value="KAF8903310.1"/>
    <property type="molecule type" value="Genomic_DNA"/>
</dbReference>
<accession>A0A9P5TQB8</accession>
<dbReference type="Proteomes" id="UP000724874">
    <property type="component" value="Unassembled WGS sequence"/>
</dbReference>
<reference evidence="2" key="1">
    <citation type="submission" date="2020-11" db="EMBL/GenBank/DDBJ databases">
        <authorList>
            <consortium name="DOE Joint Genome Institute"/>
            <person name="Ahrendt S."/>
            <person name="Riley R."/>
            <person name="Andreopoulos W."/>
            <person name="LaButti K."/>
            <person name="Pangilinan J."/>
            <person name="Ruiz-duenas F.J."/>
            <person name="Barrasa J.M."/>
            <person name="Sanchez-Garcia M."/>
            <person name="Camarero S."/>
            <person name="Miyauchi S."/>
            <person name="Serrano A."/>
            <person name="Linde D."/>
            <person name="Babiker R."/>
            <person name="Drula E."/>
            <person name="Ayuso-Fernandez I."/>
            <person name="Pacheco R."/>
            <person name="Padilla G."/>
            <person name="Ferreira P."/>
            <person name="Barriuso J."/>
            <person name="Kellner H."/>
            <person name="Castanera R."/>
            <person name="Alfaro M."/>
            <person name="Ramirez L."/>
            <person name="Pisabarro A.G."/>
            <person name="Kuo A."/>
            <person name="Tritt A."/>
            <person name="Lipzen A."/>
            <person name="He G."/>
            <person name="Yan M."/>
            <person name="Ng V."/>
            <person name="Cullen D."/>
            <person name="Martin F."/>
            <person name="Rosso M.-N."/>
            <person name="Henrissat B."/>
            <person name="Hibbett D."/>
            <person name="Martinez A.T."/>
            <person name="Grigoriev I.V."/>
        </authorList>
    </citation>
    <scope>NUCLEOTIDE SEQUENCE</scope>
    <source>
        <strain evidence="2">AH 44721</strain>
    </source>
</reference>
<organism evidence="2 3">
    <name type="scientific">Gymnopilus junonius</name>
    <name type="common">Spectacular rustgill mushroom</name>
    <name type="synonym">Gymnopilus spectabilis subsp. junonius</name>
    <dbReference type="NCBI Taxonomy" id="109634"/>
    <lineage>
        <taxon>Eukaryota</taxon>
        <taxon>Fungi</taxon>
        <taxon>Dikarya</taxon>
        <taxon>Basidiomycota</taxon>
        <taxon>Agaricomycotina</taxon>
        <taxon>Agaricomycetes</taxon>
        <taxon>Agaricomycetidae</taxon>
        <taxon>Agaricales</taxon>
        <taxon>Agaricineae</taxon>
        <taxon>Hymenogastraceae</taxon>
        <taxon>Gymnopilus</taxon>
    </lineage>
</organism>